<keyword evidence="2" id="KW-1185">Reference proteome</keyword>
<evidence type="ECO:0000313" key="2">
    <source>
        <dbReference type="Proteomes" id="UP000235653"/>
    </source>
</evidence>
<name>A0A2P5P997_9CHLR</name>
<gene>
    <name evidence="1" type="ORF">JP09_003130</name>
</gene>
<organism evidence="1 2">
    <name type="scientific">Dehalogenimonas etheniformans</name>
    <dbReference type="NCBI Taxonomy" id="1536648"/>
    <lineage>
        <taxon>Bacteria</taxon>
        <taxon>Bacillati</taxon>
        <taxon>Chloroflexota</taxon>
        <taxon>Dehalococcoidia</taxon>
        <taxon>Dehalococcoidales</taxon>
        <taxon>Dehalococcoidaceae</taxon>
        <taxon>Dehalogenimonas</taxon>
    </lineage>
</organism>
<reference evidence="1 2" key="1">
    <citation type="journal article" date="2017" name="ISME J.">
        <title>Grape pomace compost harbors organohalide-respiring Dehalogenimonas species with novel reductive dehalogenase genes.</title>
        <authorList>
            <person name="Yang Y."/>
            <person name="Higgins S.A."/>
            <person name="Yan J."/>
            <person name="Simsir B."/>
            <person name="Chourey K."/>
            <person name="Iyer R."/>
            <person name="Hettich R.L."/>
            <person name="Baldwin B."/>
            <person name="Ogles D.M."/>
            <person name="Loffler F.E."/>
        </authorList>
    </citation>
    <scope>NUCLEOTIDE SEQUENCE [LARGE SCALE GENOMIC DNA]</scope>
    <source>
        <strain evidence="1 2">GP</strain>
    </source>
</reference>
<comment type="caution">
    <text evidence="1">The sequence shown here is derived from an EMBL/GenBank/DDBJ whole genome shotgun (WGS) entry which is preliminary data.</text>
</comment>
<dbReference type="EMBL" id="JQAN02000006">
    <property type="protein sequence ID" value="PPD58872.1"/>
    <property type="molecule type" value="Genomic_DNA"/>
</dbReference>
<protein>
    <submittedName>
        <fullName evidence="1">Uncharacterized protein</fullName>
    </submittedName>
</protein>
<evidence type="ECO:0000313" key="1">
    <source>
        <dbReference type="EMBL" id="PPD58872.1"/>
    </source>
</evidence>
<sequence length="62" mass="6819">MLDAASIIIQYHFFLAFALAVAGLAGAGFRELAKRKLLPGFFRTLEYLIIAALVIVYVFANV</sequence>
<proteinExistence type="predicted"/>
<dbReference type="AlphaFoldDB" id="A0A2P5P997"/>
<dbReference type="RefSeq" id="WP_102330356.1">
    <property type="nucleotide sequence ID" value="NZ_CP058566.2"/>
</dbReference>
<accession>A0A2P5P997</accession>
<dbReference type="Proteomes" id="UP000235653">
    <property type="component" value="Unassembled WGS sequence"/>
</dbReference>